<keyword evidence="1" id="KW-0732">Signal</keyword>
<feature type="chain" id="PRO_5013397464" description="DUF4124 domain-containing protein" evidence="1">
    <location>
        <begin position="19"/>
        <end position="174"/>
    </location>
</feature>
<name>A0A266N7T8_9PSED</name>
<dbReference type="Pfam" id="PF13511">
    <property type="entry name" value="DUF4124"/>
    <property type="match status" value="1"/>
</dbReference>
<sequence length="174" mass="19245">MRSLVLLTLALIAVPGAAQPYTYTDEAGTTHYTDMPGRNVLSEPVVLPPLNRLPARAINPEADPLAVLPERESHPVVFKYSALEVRGLPEGQALRANNGTFSVQVHIEPALREEHRIQLVLDGKPYGIPSRSGEFELVNIDRGEHRLAVNVLGRNTVVQRSTGVMFDLQRVRVR</sequence>
<accession>A0A266N7T8</accession>
<evidence type="ECO:0000259" key="2">
    <source>
        <dbReference type="Pfam" id="PF13511"/>
    </source>
</evidence>
<evidence type="ECO:0000313" key="3">
    <source>
        <dbReference type="EMBL" id="OZY58460.1"/>
    </source>
</evidence>
<feature type="signal peptide" evidence="1">
    <location>
        <begin position="1"/>
        <end position="18"/>
    </location>
</feature>
<dbReference type="AlphaFoldDB" id="A0A266N7T8"/>
<proteinExistence type="predicted"/>
<gene>
    <name evidence="3" type="ORF">CJF39_15975</name>
</gene>
<protein>
    <recommendedName>
        <fullName evidence="2">DUF4124 domain-containing protein</fullName>
    </recommendedName>
</protein>
<feature type="domain" description="DUF4124" evidence="2">
    <location>
        <begin position="7"/>
        <end position="56"/>
    </location>
</feature>
<dbReference type="Proteomes" id="UP000215788">
    <property type="component" value="Unassembled WGS sequence"/>
</dbReference>
<dbReference type="OrthoDB" id="7062774at2"/>
<organism evidence="3 4">
    <name type="scientific">Pseudomonas lundensis</name>
    <dbReference type="NCBI Taxonomy" id="86185"/>
    <lineage>
        <taxon>Bacteria</taxon>
        <taxon>Pseudomonadati</taxon>
        <taxon>Pseudomonadota</taxon>
        <taxon>Gammaproteobacteria</taxon>
        <taxon>Pseudomonadales</taxon>
        <taxon>Pseudomonadaceae</taxon>
        <taxon>Pseudomonas</taxon>
    </lineage>
</organism>
<dbReference type="EMBL" id="NQKI01000026">
    <property type="protein sequence ID" value="OZY58460.1"/>
    <property type="molecule type" value="Genomic_DNA"/>
</dbReference>
<comment type="caution">
    <text evidence="3">The sequence shown here is derived from an EMBL/GenBank/DDBJ whole genome shotgun (WGS) entry which is preliminary data.</text>
</comment>
<dbReference type="RefSeq" id="WP_094994292.1">
    <property type="nucleotide sequence ID" value="NZ_NQKI01000026.1"/>
</dbReference>
<dbReference type="InterPro" id="IPR025392">
    <property type="entry name" value="DUF4124"/>
</dbReference>
<evidence type="ECO:0000313" key="4">
    <source>
        <dbReference type="Proteomes" id="UP000215788"/>
    </source>
</evidence>
<reference evidence="3 4" key="1">
    <citation type="submission" date="2017-08" db="EMBL/GenBank/DDBJ databases">
        <title>Genomic and metabolic characterisation of spoilage-associated Pseudomonas species.</title>
        <authorList>
            <person name="Stanborough T."/>
            <person name="Fegan N."/>
            <person name="Powell S.M."/>
            <person name="Singh T."/>
            <person name="Tamplin M.L."/>
            <person name="Chandry P.S."/>
        </authorList>
    </citation>
    <scope>NUCLEOTIDE SEQUENCE [LARGE SCALE GENOMIC DNA]</scope>
    <source>
        <strain evidence="3 4">L1802</strain>
    </source>
</reference>
<evidence type="ECO:0000256" key="1">
    <source>
        <dbReference type="SAM" id="SignalP"/>
    </source>
</evidence>